<evidence type="ECO:0000313" key="3">
    <source>
        <dbReference type="EMBL" id="CAB4175870.1"/>
    </source>
</evidence>
<dbReference type="EMBL" id="LR797376">
    <property type="protein sequence ID" value="CAB4211859.1"/>
    <property type="molecule type" value="Genomic_DNA"/>
</dbReference>
<dbReference type="EMBL" id="LR796460">
    <property type="protein sequence ID" value="CAB4145882.1"/>
    <property type="molecule type" value="Genomic_DNA"/>
</dbReference>
<dbReference type="EMBL" id="LR797171">
    <property type="protein sequence ID" value="CAB4191603.1"/>
    <property type="molecule type" value="Genomic_DNA"/>
</dbReference>
<evidence type="ECO:0000313" key="5">
    <source>
        <dbReference type="EMBL" id="CAB4191603.1"/>
    </source>
</evidence>
<evidence type="ECO:0000313" key="7">
    <source>
        <dbReference type="EMBL" id="CAB4222262.1"/>
    </source>
</evidence>
<protein>
    <recommendedName>
        <fullName evidence="9">HTH_XRE domain containing protein</fullName>
    </recommendedName>
</protein>
<evidence type="ECO:0000313" key="4">
    <source>
        <dbReference type="EMBL" id="CAB4181184.1"/>
    </source>
</evidence>
<reference evidence="8" key="1">
    <citation type="submission" date="2020-05" db="EMBL/GenBank/DDBJ databases">
        <authorList>
            <person name="Chiriac C."/>
            <person name="Salcher M."/>
            <person name="Ghai R."/>
            <person name="Kavagutti S V."/>
        </authorList>
    </citation>
    <scope>NUCLEOTIDE SEQUENCE</scope>
</reference>
<evidence type="ECO:0000313" key="6">
    <source>
        <dbReference type="EMBL" id="CAB4211859.1"/>
    </source>
</evidence>
<evidence type="ECO:0000313" key="1">
    <source>
        <dbReference type="EMBL" id="CAB4145882.1"/>
    </source>
</evidence>
<accession>A0A6J7XBD5</accession>
<name>A0A6J7XBD5_9CAUD</name>
<gene>
    <name evidence="4" type="ORF">UFOVP1072_17</name>
    <name evidence="5" type="ORF">UFOVP1211_55</name>
    <name evidence="6" type="ORF">UFOVP1420_44</name>
    <name evidence="8" type="ORF">UFOVP1518_43</name>
    <name evidence="7" type="ORF">UFOVP1657_37</name>
    <name evidence="1" type="ORF">UFOVP475_56</name>
    <name evidence="2" type="ORF">UFOVP897_18</name>
    <name evidence="3" type="ORF">UFOVP984_56</name>
</gene>
<dbReference type="EMBL" id="LR798369">
    <property type="protein sequence ID" value="CAB5227364.1"/>
    <property type="molecule type" value="Genomic_DNA"/>
</dbReference>
<dbReference type="EMBL" id="LR797018">
    <property type="protein sequence ID" value="CAB4181184.1"/>
    <property type="molecule type" value="Genomic_DNA"/>
</dbReference>
<evidence type="ECO:0008006" key="9">
    <source>
        <dbReference type="Google" id="ProtNLM"/>
    </source>
</evidence>
<proteinExistence type="predicted"/>
<dbReference type="EMBL" id="LR796847">
    <property type="protein sequence ID" value="CAB4169372.1"/>
    <property type="molecule type" value="Genomic_DNA"/>
</dbReference>
<dbReference type="EMBL" id="LR797514">
    <property type="protein sequence ID" value="CAB4222262.1"/>
    <property type="molecule type" value="Genomic_DNA"/>
</dbReference>
<evidence type="ECO:0000313" key="8">
    <source>
        <dbReference type="EMBL" id="CAB5227364.1"/>
    </source>
</evidence>
<evidence type="ECO:0000313" key="2">
    <source>
        <dbReference type="EMBL" id="CAB4169372.1"/>
    </source>
</evidence>
<organism evidence="8">
    <name type="scientific">uncultured Caudovirales phage</name>
    <dbReference type="NCBI Taxonomy" id="2100421"/>
    <lineage>
        <taxon>Viruses</taxon>
        <taxon>Duplodnaviria</taxon>
        <taxon>Heunggongvirae</taxon>
        <taxon>Uroviricota</taxon>
        <taxon>Caudoviricetes</taxon>
        <taxon>Peduoviridae</taxon>
        <taxon>Maltschvirus</taxon>
        <taxon>Maltschvirus maltsch</taxon>
    </lineage>
</organism>
<dbReference type="EMBL" id="LR796926">
    <property type="protein sequence ID" value="CAB4175870.1"/>
    <property type="molecule type" value="Genomic_DNA"/>
</dbReference>
<sequence>MKTQNKPERLEELLCKLQYTNKCLAILVYTTERTVYRWLSGQSRIPAAVILLLEAMIKDREKDFGPT</sequence>